<name>A0AAI9V753_9PEZI</name>
<reference evidence="1" key="1">
    <citation type="submission" date="2016-11" db="EMBL/GenBank/DDBJ databases">
        <title>The genome sequence of Colletotrichum cuscutae.</title>
        <authorList>
            <person name="Baroncelli R."/>
        </authorList>
    </citation>
    <scope>NUCLEOTIDE SEQUENCE</scope>
    <source>
        <strain evidence="1">IMI 304802</strain>
    </source>
</reference>
<proteinExistence type="predicted"/>
<sequence length="204" mass="22893">MFFCWTLHFGVGDQMKFSGPSTLASNLLLLCIYKVVSDYRLLPLDTLTVSCPCINPCYPWVIRYFWRICDLLHIRRRHVPSRQGSLELDDGLALFSSVSLLVFFNILAPEPAACALPALPFPSRNLLFLLPRPPTAAAFYRLDRALFLFLAGGRRASLLFDDMSNAVLYLTVHASWPIAIYLIHIVERQSAEKALAGTLGAQMS</sequence>
<gene>
    <name evidence="1" type="ORF">CCUS01_17030</name>
</gene>
<dbReference type="Proteomes" id="UP001239213">
    <property type="component" value="Unassembled WGS sequence"/>
</dbReference>
<evidence type="ECO:0000313" key="2">
    <source>
        <dbReference type="Proteomes" id="UP001239213"/>
    </source>
</evidence>
<comment type="caution">
    <text evidence="1">The sequence shown here is derived from an EMBL/GenBank/DDBJ whole genome shotgun (WGS) entry which is preliminary data.</text>
</comment>
<dbReference type="EMBL" id="MPDP01000160">
    <property type="protein sequence ID" value="KAK1474441.1"/>
    <property type="molecule type" value="Genomic_DNA"/>
</dbReference>
<keyword evidence="2" id="KW-1185">Reference proteome</keyword>
<dbReference type="AlphaFoldDB" id="A0AAI9V753"/>
<evidence type="ECO:0000313" key="1">
    <source>
        <dbReference type="EMBL" id="KAK1474441.1"/>
    </source>
</evidence>
<accession>A0AAI9V753</accession>
<protein>
    <submittedName>
        <fullName evidence="1">Uncharacterized protein</fullName>
    </submittedName>
</protein>
<organism evidence="1 2">
    <name type="scientific">Colletotrichum cuscutae</name>
    <dbReference type="NCBI Taxonomy" id="1209917"/>
    <lineage>
        <taxon>Eukaryota</taxon>
        <taxon>Fungi</taxon>
        <taxon>Dikarya</taxon>
        <taxon>Ascomycota</taxon>
        <taxon>Pezizomycotina</taxon>
        <taxon>Sordariomycetes</taxon>
        <taxon>Hypocreomycetidae</taxon>
        <taxon>Glomerellales</taxon>
        <taxon>Glomerellaceae</taxon>
        <taxon>Colletotrichum</taxon>
        <taxon>Colletotrichum acutatum species complex</taxon>
    </lineage>
</organism>